<feature type="domain" description="Protein Lines N-terminal" evidence="1">
    <location>
        <begin position="362"/>
        <end position="462"/>
    </location>
</feature>
<dbReference type="Proteomes" id="UP000237271">
    <property type="component" value="Unassembled WGS sequence"/>
</dbReference>
<evidence type="ECO:0000259" key="1">
    <source>
        <dbReference type="Pfam" id="PF14694"/>
    </source>
</evidence>
<organism evidence="3 4">
    <name type="scientific">Phytophthora palmivora</name>
    <dbReference type="NCBI Taxonomy" id="4796"/>
    <lineage>
        <taxon>Eukaryota</taxon>
        <taxon>Sar</taxon>
        <taxon>Stramenopiles</taxon>
        <taxon>Oomycota</taxon>
        <taxon>Peronosporomycetes</taxon>
        <taxon>Peronosporales</taxon>
        <taxon>Peronosporaceae</taxon>
        <taxon>Phytophthora</taxon>
    </lineage>
</organism>
<dbReference type="AlphaFoldDB" id="A0A2P4XAP2"/>
<name>A0A2P4XAP2_9STRA</name>
<dbReference type="EMBL" id="NCKW01015531">
    <property type="protein sequence ID" value="POM62605.1"/>
    <property type="molecule type" value="Genomic_DNA"/>
</dbReference>
<evidence type="ECO:0000313" key="4">
    <source>
        <dbReference type="Proteomes" id="UP000237271"/>
    </source>
</evidence>
<dbReference type="InterPro" id="IPR024875">
    <property type="entry name" value="Protein_Lines"/>
</dbReference>
<reference evidence="3 4" key="1">
    <citation type="journal article" date="2017" name="Genome Biol. Evol.">
        <title>Phytophthora megakarya and P. palmivora, closely related causal agents of cacao black pod rot, underwent increases in genome sizes and gene numbers by different mechanisms.</title>
        <authorList>
            <person name="Ali S.S."/>
            <person name="Shao J."/>
            <person name="Lary D.J."/>
            <person name="Kronmiller B."/>
            <person name="Shen D."/>
            <person name="Strem M.D."/>
            <person name="Amoako-Attah I."/>
            <person name="Akrofi A.Y."/>
            <person name="Begoude B.A."/>
            <person name="Ten Hoopen G.M."/>
            <person name="Coulibaly K."/>
            <person name="Kebe B.I."/>
            <person name="Melnick R.L."/>
            <person name="Guiltinan M.J."/>
            <person name="Tyler B.M."/>
            <person name="Meinhardt L.W."/>
            <person name="Bailey B.A."/>
        </authorList>
    </citation>
    <scope>NUCLEOTIDE SEQUENCE [LARGE SCALE GENOMIC DNA]</scope>
    <source>
        <strain evidence="4">sbr112.9</strain>
    </source>
</reference>
<protein>
    <recommendedName>
        <fullName evidence="5">Protein Lines N-terminal domain-containing protein</fullName>
    </recommendedName>
</protein>
<keyword evidence="4" id="KW-1185">Reference proteome</keyword>
<sequence>MDLLMVLEYTAPDQSGVLSSIMSIMIGKDLHPFKIARCDWWKNGIDTMDWCMAIRQLEECSVATRGRCVDNLKTLLAFLDHEDVMVAYATKEKLWKVLSSGRTAETNALVTSSAAWRREASGFRLQLLRQLSTVKDEREGDSDEKEDQSRCIEEFPYLEAVVENLKQVGTMVRSILTPERRFEEDDECLTTESAPYSVHLEVEWRSQVELSEQMIFFVEEVFVAMDYESQSKFVTCAVLELVGNFQGLMKVWKDQSQDDEDDSLTIVYSKWIEKCLVWLMRSSCTNSALRLLNGMGSSIVASEEAFISQSSRYPFLQQWMLCISRVGVACLESSHIMEKCAVKELQVPYLPEGTKLWSQLQLPSRQQLFEVLTEQDDVMIEVLNGLTLMTALLDGTTNFLSHWYPAFTAHMTTEYDPDLLFAELVDTLGRDHLVVLDLLVSNETIMLEYVMRYLRRLGTHWKFSVQKLQTVERLEVVMSVLIRLRLEIDRLVASDLFPYSAGPLTRRLLAIERLYEERGDDVGQL</sequence>
<comment type="caution">
    <text evidence="3">The sequence shown here is derived from an EMBL/GenBank/DDBJ whole genome shotgun (WGS) entry which is preliminary data.</text>
</comment>
<dbReference type="PANTHER" id="PTHR16057">
    <property type="entry name" value="WINS1, 2 PROTEIN"/>
    <property type="match status" value="1"/>
</dbReference>
<dbReference type="PANTHER" id="PTHR16057:SF1">
    <property type="entry name" value="PROTEIN LINES HOMOLOG 1"/>
    <property type="match status" value="1"/>
</dbReference>
<proteinExistence type="predicted"/>
<dbReference type="InterPro" id="IPR032794">
    <property type="entry name" value="LINES_N"/>
</dbReference>
<evidence type="ECO:0000313" key="3">
    <source>
        <dbReference type="EMBL" id="POM62605.1"/>
    </source>
</evidence>
<evidence type="ECO:0008006" key="5">
    <source>
        <dbReference type="Google" id="ProtNLM"/>
    </source>
</evidence>
<gene>
    <name evidence="3" type="ORF">PHPALM_28222</name>
</gene>
<dbReference type="Pfam" id="PF14694">
    <property type="entry name" value="LINES_N"/>
    <property type="match status" value="1"/>
</dbReference>
<feature type="domain" description="Protein Lines C-terminal" evidence="2">
    <location>
        <begin position="477"/>
        <end position="512"/>
    </location>
</feature>
<dbReference type="Pfam" id="PF14695">
    <property type="entry name" value="LINES_C"/>
    <property type="match status" value="1"/>
</dbReference>
<dbReference type="OrthoDB" id="8251209at2759"/>
<evidence type="ECO:0000259" key="2">
    <source>
        <dbReference type="Pfam" id="PF14695"/>
    </source>
</evidence>
<accession>A0A2P4XAP2</accession>
<dbReference type="InterPro" id="IPR029415">
    <property type="entry name" value="Lines_C"/>
</dbReference>